<dbReference type="NCBIfam" id="TIGR00594">
    <property type="entry name" value="polc"/>
    <property type="match status" value="1"/>
</dbReference>
<dbReference type="InterPro" id="IPR004365">
    <property type="entry name" value="NA-bd_OB_tRNA"/>
</dbReference>
<evidence type="ECO:0000313" key="11">
    <source>
        <dbReference type="EMBL" id="NYT28305.1"/>
    </source>
</evidence>
<evidence type="ECO:0000256" key="5">
    <source>
        <dbReference type="ARBA" id="ARBA00022679"/>
    </source>
</evidence>
<dbReference type="GO" id="GO:0003887">
    <property type="term" value="F:DNA-directed DNA polymerase activity"/>
    <property type="evidence" value="ECO:0007669"/>
    <property type="project" value="UniProtKB-KW"/>
</dbReference>
<dbReference type="PANTHER" id="PTHR32294">
    <property type="entry name" value="DNA POLYMERASE III SUBUNIT ALPHA"/>
    <property type="match status" value="1"/>
</dbReference>
<dbReference type="AlphaFoldDB" id="A0A853F9I7"/>
<dbReference type="Gene3D" id="1.10.10.1600">
    <property type="entry name" value="Bacterial DNA polymerase III alpha subunit, thumb domain"/>
    <property type="match status" value="1"/>
</dbReference>
<dbReference type="InterPro" id="IPR016195">
    <property type="entry name" value="Pol/histidinol_Pase-like"/>
</dbReference>
<dbReference type="SMART" id="SM00481">
    <property type="entry name" value="POLIIIAc"/>
    <property type="match status" value="1"/>
</dbReference>
<dbReference type="Gene3D" id="2.40.50.140">
    <property type="entry name" value="Nucleic acid-binding proteins"/>
    <property type="match status" value="1"/>
</dbReference>
<accession>A0A853F9I7</accession>
<dbReference type="Pfam" id="PF01336">
    <property type="entry name" value="tRNA_anti-codon"/>
    <property type="match status" value="1"/>
</dbReference>
<dbReference type="CDD" id="cd07433">
    <property type="entry name" value="PHP_PolIIIA_DnaE1"/>
    <property type="match status" value="1"/>
</dbReference>
<evidence type="ECO:0000256" key="3">
    <source>
        <dbReference type="ARBA" id="ARBA00019114"/>
    </source>
</evidence>
<dbReference type="InterPro" id="IPR011708">
    <property type="entry name" value="DNA_pol3_alpha_NTPase_dom"/>
</dbReference>
<reference evidence="11 12" key="1">
    <citation type="submission" date="2020-05" db="EMBL/GenBank/DDBJ databases">
        <title>Horizontal transmission and recombination maintain forever young bacterial symbiont genomes.</title>
        <authorList>
            <person name="Russell S.L."/>
            <person name="Pepper-Tunick E."/>
            <person name="Svedberg J."/>
            <person name="Byrne A."/>
            <person name="Ruelas Castillo J."/>
            <person name="Vollmers C."/>
            <person name="Beinart R.A."/>
            <person name="Corbett-Detig R."/>
        </authorList>
    </citation>
    <scope>NUCLEOTIDE SEQUENCE [LARGE SCALE GENOMIC DNA]</scope>
    <source>
        <strain evidence="11">455</strain>
    </source>
</reference>
<evidence type="ECO:0000256" key="1">
    <source>
        <dbReference type="ARBA" id="ARBA00004496"/>
    </source>
</evidence>
<keyword evidence="7" id="KW-0235">DNA replication</keyword>
<evidence type="ECO:0000256" key="4">
    <source>
        <dbReference type="ARBA" id="ARBA00022490"/>
    </source>
</evidence>
<dbReference type="GO" id="GO:0003676">
    <property type="term" value="F:nucleic acid binding"/>
    <property type="evidence" value="ECO:0007669"/>
    <property type="project" value="InterPro"/>
</dbReference>
<keyword evidence="5 11" id="KW-0808">Transferase</keyword>
<evidence type="ECO:0000313" key="12">
    <source>
        <dbReference type="Proteomes" id="UP000568751"/>
    </source>
</evidence>
<comment type="caution">
    <text evidence="11">The sequence shown here is derived from an EMBL/GenBank/DDBJ whole genome shotgun (WGS) entry which is preliminary data.</text>
</comment>
<dbReference type="InterPro" id="IPR004013">
    <property type="entry name" value="PHP_dom"/>
</dbReference>
<dbReference type="Pfam" id="PF07733">
    <property type="entry name" value="DNA_pol3_alpha"/>
    <property type="match status" value="1"/>
</dbReference>
<evidence type="ECO:0000256" key="9">
    <source>
        <dbReference type="ARBA" id="ARBA00049244"/>
    </source>
</evidence>
<dbReference type="Pfam" id="PF20914">
    <property type="entry name" value="DNA_pol_IIIA_C"/>
    <property type="match status" value="1"/>
</dbReference>
<name>A0A853F9I7_9GAMM</name>
<dbReference type="Pfam" id="PF17657">
    <property type="entry name" value="DNA_pol3_finger"/>
    <property type="match status" value="1"/>
</dbReference>
<dbReference type="GO" id="GO:0008408">
    <property type="term" value="F:3'-5' exonuclease activity"/>
    <property type="evidence" value="ECO:0007669"/>
    <property type="project" value="InterPro"/>
</dbReference>
<dbReference type="Pfam" id="PF14579">
    <property type="entry name" value="HHH_6"/>
    <property type="match status" value="1"/>
</dbReference>
<dbReference type="PANTHER" id="PTHR32294:SF0">
    <property type="entry name" value="DNA POLYMERASE III SUBUNIT ALPHA"/>
    <property type="match status" value="1"/>
</dbReference>
<keyword evidence="4" id="KW-0963">Cytoplasm</keyword>
<dbReference type="InterPro" id="IPR004805">
    <property type="entry name" value="DnaE2/DnaE/PolC"/>
</dbReference>
<dbReference type="InterPro" id="IPR040982">
    <property type="entry name" value="DNA_pol3_finger"/>
</dbReference>
<dbReference type="EC" id="2.7.7.7" evidence="2"/>
<dbReference type="Pfam" id="PF02811">
    <property type="entry name" value="PHP"/>
    <property type="match status" value="1"/>
</dbReference>
<dbReference type="GO" id="GO:0005737">
    <property type="term" value="C:cytoplasm"/>
    <property type="evidence" value="ECO:0007669"/>
    <property type="project" value="UniProtKB-SubCell"/>
</dbReference>
<evidence type="ECO:0000256" key="2">
    <source>
        <dbReference type="ARBA" id="ARBA00012417"/>
    </source>
</evidence>
<dbReference type="GO" id="GO:0006260">
    <property type="term" value="P:DNA replication"/>
    <property type="evidence" value="ECO:0007669"/>
    <property type="project" value="UniProtKB-KW"/>
</dbReference>
<keyword evidence="6 11" id="KW-0548">Nucleotidyltransferase</keyword>
<evidence type="ECO:0000256" key="7">
    <source>
        <dbReference type="ARBA" id="ARBA00022705"/>
    </source>
</evidence>
<dbReference type="InterPro" id="IPR041931">
    <property type="entry name" value="DNA_pol3_alpha_thumb_dom"/>
</dbReference>
<feature type="domain" description="Polymerase/histidinol phosphatase N-terminal" evidence="10">
    <location>
        <begin position="7"/>
        <end position="74"/>
    </location>
</feature>
<gene>
    <name evidence="11" type="primary">dnaE</name>
    <name evidence="11" type="ORF">H0A76_10785</name>
</gene>
<comment type="catalytic activity">
    <reaction evidence="9">
        <text>DNA(n) + a 2'-deoxyribonucleoside 5'-triphosphate = DNA(n+1) + diphosphate</text>
        <dbReference type="Rhea" id="RHEA:22508"/>
        <dbReference type="Rhea" id="RHEA-COMP:17339"/>
        <dbReference type="Rhea" id="RHEA-COMP:17340"/>
        <dbReference type="ChEBI" id="CHEBI:33019"/>
        <dbReference type="ChEBI" id="CHEBI:61560"/>
        <dbReference type="ChEBI" id="CHEBI:173112"/>
        <dbReference type="EC" id="2.7.7.7"/>
    </reaction>
</comment>
<dbReference type="EMBL" id="JACCHT010000002">
    <property type="protein sequence ID" value="NYT28305.1"/>
    <property type="molecule type" value="Genomic_DNA"/>
</dbReference>
<sequence length="1156" mass="130120">MSTTDFVHLHCHSEYSVDSSLIRISKFVTQAKDLGLNAIALTDNNNLFAAVKFYKAAKEAGIKPIFGAEVTLKGEEKNSSLLLLCQDRKGYLNLSELISLSYQTGEGMEGANITLEQLQQYNQGLILIAPPVHSDIAQALLENKISEAQEKAQFWQQLFGNRFYLGVQRTNRTNDEQCLHLCLKLGLAFDIPLVATNDVQFLEKDEFEAHEARICITQGGFLDDARRKKRYCADQYLKSSEEMNVLFSDLPEVLVNSVEIAKRCNVHFELNDKNYLPDFPVPKGLTMADFFSQESKTGLEKRLEGLEVERKIYDDRLDFELSVINKMDFPGYFLIVADFIRWSRENDIPVGPGRGSGAGSLVAYALGITNVDPIKHELLFERFLNPERVSMPDFDIDFCTDRRDEVIEYVSRKYGSEKVSQIITYGTMAAKGVVRDVGRVLGHPYGFSDRISKSIPNDLKINLSRALGRFSEDDSQENKDKWFSEELANRYDSEESVTALIDLSLKLEGLVRNVGTHAGGVLIAPSKISDFCPTYKASDEDGVVSQFDMKDVEAVGLVKFDFLGLSNLTVIDKTVKLIHAKGLSEELIDIDTLPLDDDAVYELLQRCDTTGIFQLESDGMRGYLKKLQADSFEDIVAMLALYRPGPLDAGMVDDYINVKHGTQKVKYPHPMLEGLLAPTNGVFLYQEQVMQSAQVMAGYSLGGADLLRRAMGKKIASEMEKQRSVFVKGAAKNDIDEKKANEIFDLIDKFSGYGFNKSHSVAYAYVSYQTAWLKSHYPAAFMASVLSRMMDDTDRINFTVSEVRAMALLIKGPNVNESLYEFSIKDAKTLTYGLGAIKGVGEAVVEILVAERNTNGAYQDLFDFCMRIEKRALNKRALEALIYSGALDEFGVDRAVLIKTYPSAMKQAEQRQNDHSSGQNALFSEAQGCQEYEVHYESVPPFSFRQTLQLEKSVLGYYFYQHPTDEYKDDIKVFSATLPKDLTFRNNKEVRILALISDVYYRTTRKGDQMASIVLEDGQLTLNAVIFSKILAIEGLSEQLNIDAVVVVSGTIEKDDYRDGWQLVVNKIETIDIVKEKYARSFEISLNHQHLKLFEQLATLLRQNQGRCPVKLHYQIKESSGFMQLNNEYAVSPNQQLIETINALLSSNASHVNYSH</sequence>
<dbReference type="Gene3D" id="1.10.150.870">
    <property type="match status" value="1"/>
</dbReference>
<evidence type="ECO:0000256" key="8">
    <source>
        <dbReference type="ARBA" id="ARBA00022932"/>
    </source>
</evidence>
<protein>
    <recommendedName>
        <fullName evidence="3">DNA polymerase III subunit alpha</fullName>
        <ecNumber evidence="2">2.7.7.7</ecNumber>
    </recommendedName>
</protein>
<dbReference type="InterPro" id="IPR003141">
    <property type="entry name" value="Pol/His_phosphatase_N"/>
</dbReference>
<organism evidence="11 12">
    <name type="scientific">Candidatus Thiodubiliella endoseptemdiera</name>
    <dbReference type="NCBI Taxonomy" id="2738886"/>
    <lineage>
        <taxon>Bacteria</taxon>
        <taxon>Pseudomonadati</taxon>
        <taxon>Pseudomonadota</taxon>
        <taxon>Gammaproteobacteria</taxon>
        <taxon>Candidatus Pseudothioglobaceae</taxon>
        <taxon>Candidatus Thiodubiliella</taxon>
    </lineage>
</organism>
<dbReference type="InterPro" id="IPR029460">
    <property type="entry name" value="DNAPol_HHH"/>
</dbReference>
<dbReference type="InterPro" id="IPR048472">
    <property type="entry name" value="DNA_pol_IIIA_C"/>
</dbReference>
<proteinExistence type="predicted"/>
<dbReference type="SUPFAM" id="SSF89550">
    <property type="entry name" value="PHP domain-like"/>
    <property type="match status" value="1"/>
</dbReference>
<dbReference type="NCBIfam" id="NF004226">
    <property type="entry name" value="PRK05673.1"/>
    <property type="match status" value="1"/>
</dbReference>
<dbReference type="InterPro" id="IPR049821">
    <property type="entry name" value="PolIIIA_DnaE1_PHP"/>
</dbReference>
<dbReference type="Proteomes" id="UP000568751">
    <property type="component" value="Unassembled WGS sequence"/>
</dbReference>
<dbReference type="CDD" id="cd04485">
    <property type="entry name" value="DnaE_OBF"/>
    <property type="match status" value="1"/>
</dbReference>
<evidence type="ECO:0000259" key="10">
    <source>
        <dbReference type="SMART" id="SM00481"/>
    </source>
</evidence>
<comment type="subcellular location">
    <subcellularLocation>
        <location evidence="1">Cytoplasm</location>
    </subcellularLocation>
</comment>
<dbReference type="Gene3D" id="3.20.20.140">
    <property type="entry name" value="Metal-dependent hydrolases"/>
    <property type="match status" value="1"/>
</dbReference>
<keyword evidence="8" id="KW-0239">DNA-directed DNA polymerase</keyword>
<dbReference type="InterPro" id="IPR012340">
    <property type="entry name" value="NA-bd_OB-fold"/>
</dbReference>
<evidence type="ECO:0000256" key="6">
    <source>
        <dbReference type="ARBA" id="ARBA00022695"/>
    </source>
</evidence>